<dbReference type="CDD" id="cd10034">
    <property type="entry name" value="UDG_BdiUng_like"/>
    <property type="match status" value="1"/>
</dbReference>
<dbReference type="Proteomes" id="UP000231586">
    <property type="component" value="Unassembled WGS sequence"/>
</dbReference>
<comment type="caution">
    <text evidence="1">The sequence shown here is derived from an EMBL/GenBank/DDBJ whole genome shotgun (WGS) entry which is preliminary data.</text>
</comment>
<evidence type="ECO:0000313" key="2">
    <source>
        <dbReference type="Proteomes" id="UP000231586"/>
    </source>
</evidence>
<reference evidence="1 2" key="1">
    <citation type="submission" date="2017-11" db="EMBL/GenBank/DDBJ databases">
        <title>Genomic Encyclopedia of Archaeal and Bacterial Type Strains, Phase II (KMG-II): From Individual Species to Whole Genera.</title>
        <authorList>
            <person name="Goeker M."/>
        </authorList>
    </citation>
    <scope>NUCLEOTIDE SEQUENCE [LARGE SCALE GENOMIC DNA]</scope>
    <source>
        <strain evidence="1 2">DSM 22413</strain>
    </source>
</reference>
<organism evidence="1 2">
    <name type="scientific">Luteimicrobium subarcticum</name>
    <dbReference type="NCBI Taxonomy" id="620910"/>
    <lineage>
        <taxon>Bacteria</taxon>
        <taxon>Bacillati</taxon>
        <taxon>Actinomycetota</taxon>
        <taxon>Actinomycetes</taxon>
        <taxon>Micrococcales</taxon>
        <taxon>Luteimicrobium</taxon>
    </lineage>
</organism>
<dbReference type="SUPFAM" id="SSF52141">
    <property type="entry name" value="Uracil-DNA glycosylase-like"/>
    <property type="match status" value="1"/>
</dbReference>
<gene>
    <name evidence="1" type="ORF">CLV34_2214</name>
</gene>
<accession>A0A2M8WJ98</accession>
<name>A0A2M8WJ98_9MICO</name>
<evidence type="ECO:0000313" key="1">
    <source>
        <dbReference type="EMBL" id="PJI90956.1"/>
    </source>
</evidence>
<dbReference type="InterPro" id="IPR036895">
    <property type="entry name" value="Uracil-DNA_glycosylase-like_sf"/>
</dbReference>
<dbReference type="RefSeq" id="WP_100350359.1">
    <property type="nucleotide sequence ID" value="NZ_PGTZ01000009.1"/>
</dbReference>
<proteinExistence type="predicted"/>
<keyword evidence="2" id="KW-1185">Reference proteome</keyword>
<dbReference type="Gene3D" id="3.40.470.10">
    <property type="entry name" value="Uracil-DNA glycosylase-like domain"/>
    <property type="match status" value="1"/>
</dbReference>
<dbReference type="AlphaFoldDB" id="A0A2M8WJ98"/>
<dbReference type="EMBL" id="PGTZ01000009">
    <property type="protein sequence ID" value="PJI90956.1"/>
    <property type="molecule type" value="Genomic_DNA"/>
</dbReference>
<sequence>MSTPEFDPGPPDAVAAHLAAVPSYADHRELFWFDWGPVFYRGRLDGSAKVLCLASDPGATERIAGRTLVGDAGQRVQGFLRRLGLTSSYVCVNASAYAMFPSKAAEAERTVLRLPEHVAWRNTLLDLVTGPALEAVVAFGTQAQKALSRWTVPHGVTVEKVPHPTSHDPRKLLDGWRDAVVRLRAVVTPDPDGTAGASAPNYGTRFLEGDYAPVPARDLPFGVPPFLGDDAWARTATPPLRGTVSRPSDDFLHTLTWQAPATS</sequence>
<dbReference type="OrthoDB" id="8203325at2"/>
<protein>
    <submittedName>
        <fullName evidence="1">Uracil DNA glycosylase superfamily protein</fullName>
    </submittedName>
</protein>